<organism evidence="2 3">
    <name type="scientific">Lutimaribacter marinistellae</name>
    <dbReference type="NCBI Taxonomy" id="1820329"/>
    <lineage>
        <taxon>Bacteria</taxon>
        <taxon>Pseudomonadati</taxon>
        <taxon>Pseudomonadota</taxon>
        <taxon>Alphaproteobacteria</taxon>
        <taxon>Rhodobacterales</taxon>
        <taxon>Roseobacteraceae</taxon>
        <taxon>Lutimaribacter</taxon>
    </lineage>
</organism>
<evidence type="ECO:0000313" key="3">
    <source>
        <dbReference type="Proteomes" id="UP001595629"/>
    </source>
</evidence>
<proteinExistence type="predicted"/>
<dbReference type="Pfam" id="PF11720">
    <property type="entry name" value="Inhibitor_I78"/>
    <property type="match status" value="1"/>
</dbReference>
<dbReference type="RefSeq" id="WP_386734443.1">
    <property type="nucleotide sequence ID" value="NZ_JBHRXI010000004.1"/>
</dbReference>
<evidence type="ECO:0000313" key="2">
    <source>
        <dbReference type="EMBL" id="MFC3613272.1"/>
    </source>
</evidence>
<accession>A0ABV7TCH0</accession>
<protein>
    <submittedName>
        <fullName evidence="2">I78 family peptidase inhibitor</fullName>
    </submittedName>
</protein>
<dbReference type="InterPro" id="IPR021719">
    <property type="entry name" value="Prot_inh_I78"/>
</dbReference>
<keyword evidence="3" id="KW-1185">Reference proteome</keyword>
<dbReference type="EMBL" id="JBHRXI010000004">
    <property type="protein sequence ID" value="MFC3613272.1"/>
    <property type="molecule type" value="Genomic_DNA"/>
</dbReference>
<feature type="signal peptide" evidence="1">
    <location>
        <begin position="1"/>
        <end position="19"/>
    </location>
</feature>
<feature type="chain" id="PRO_5046005720" evidence="1">
    <location>
        <begin position="20"/>
        <end position="95"/>
    </location>
</feature>
<reference evidence="3" key="1">
    <citation type="journal article" date="2019" name="Int. J. Syst. Evol. Microbiol.">
        <title>The Global Catalogue of Microorganisms (GCM) 10K type strain sequencing project: providing services to taxonomists for standard genome sequencing and annotation.</title>
        <authorList>
            <consortium name="The Broad Institute Genomics Platform"/>
            <consortium name="The Broad Institute Genome Sequencing Center for Infectious Disease"/>
            <person name="Wu L."/>
            <person name="Ma J."/>
        </authorList>
    </citation>
    <scope>NUCLEOTIDE SEQUENCE [LARGE SCALE GENOMIC DNA]</scope>
    <source>
        <strain evidence="3">KCTC 42911</strain>
    </source>
</reference>
<keyword evidence="1" id="KW-0732">Signal</keyword>
<sequence>MRLLLPAILFLAACSGTNAPVSSTSTGTGTPGDLGSCNATALAGSIGQHVDTIRDRLPAPHRVLGPGTVVTQDFRPDRLNVYVNDEAVIERLTCG</sequence>
<evidence type="ECO:0000256" key="1">
    <source>
        <dbReference type="SAM" id="SignalP"/>
    </source>
</evidence>
<name>A0ABV7TCH0_9RHOB</name>
<dbReference type="Gene3D" id="3.30.10.10">
    <property type="entry name" value="Trypsin Inhibitor V, subunit A"/>
    <property type="match status" value="1"/>
</dbReference>
<gene>
    <name evidence="2" type="ORF">ACFORG_05820</name>
</gene>
<dbReference type="Proteomes" id="UP001595629">
    <property type="component" value="Unassembled WGS sequence"/>
</dbReference>
<comment type="caution">
    <text evidence="2">The sequence shown here is derived from an EMBL/GenBank/DDBJ whole genome shotgun (WGS) entry which is preliminary data.</text>
</comment>